<accession>A0ABP6Q306</accession>
<evidence type="ECO:0000256" key="1">
    <source>
        <dbReference type="SAM" id="MobiDB-lite"/>
    </source>
</evidence>
<feature type="region of interest" description="Disordered" evidence="1">
    <location>
        <begin position="73"/>
        <end position="111"/>
    </location>
</feature>
<feature type="transmembrane region" description="Helical" evidence="2">
    <location>
        <begin position="45"/>
        <end position="63"/>
    </location>
</feature>
<dbReference type="InterPro" id="IPR019681">
    <property type="entry name" value="DUF2530"/>
</dbReference>
<protein>
    <recommendedName>
        <fullName evidence="5">DUF2530 domain-containing protein</fullName>
    </recommendedName>
</protein>
<evidence type="ECO:0008006" key="5">
    <source>
        <dbReference type="Google" id="ProtNLM"/>
    </source>
</evidence>
<name>A0ABP6Q306_9ACTN</name>
<reference evidence="4" key="1">
    <citation type="journal article" date="2019" name="Int. J. Syst. Evol. Microbiol.">
        <title>The Global Catalogue of Microorganisms (GCM) 10K type strain sequencing project: providing services to taxonomists for standard genome sequencing and annotation.</title>
        <authorList>
            <consortium name="The Broad Institute Genomics Platform"/>
            <consortium name="The Broad Institute Genome Sequencing Center for Infectious Disease"/>
            <person name="Wu L."/>
            <person name="Ma J."/>
        </authorList>
    </citation>
    <scope>NUCLEOTIDE SEQUENCE [LARGE SCALE GENOMIC DNA]</scope>
    <source>
        <strain evidence="4">JCM 9377</strain>
    </source>
</reference>
<keyword evidence="2" id="KW-1133">Transmembrane helix</keyword>
<feature type="transmembrane region" description="Helical" evidence="2">
    <location>
        <begin position="17"/>
        <end position="39"/>
    </location>
</feature>
<dbReference type="RefSeq" id="WP_344823830.1">
    <property type="nucleotide sequence ID" value="NZ_BAAAUV010000003.1"/>
</dbReference>
<sequence>MARPRQPEPEPLKTNDVLIAVAGTLAWAMALVVLLVIGLPEDERWWYWVCGAGVVIGLFASWYTPRLTRSRAADEARRAADRATPEQTTPEQTTAERTASDWAAQDQAAQD</sequence>
<keyword evidence="2" id="KW-0472">Membrane</keyword>
<feature type="compositionally biased region" description="Basic and acidic residues" evidence="1">
    <location>
        <begin position="73"/>
        <end position="84"/>
    </location>
</feature>
<evidence type="ECO:0000256" key="2">
    <source>
        <dbReference type="SAM" id="Phobius"/>
    </source>
</evidence>
<keyword evidence="4" id="KW-1185">Reference proteome</keyword>
<comment type="caution">
    <text evidence="3">The sequence shown here is derived from an EMBL/GenBank/DDBJ whole genome shotgun (WGS) entry which is preliminary data.</text>
</comment>
<dbReference type="EMBL" id="BAAAUV010000003">
    <property type="protein sequence ID" value="GAA3201867.1"/>
    <property type="molecule type" value="Genomic_DNA"/>
</dbReference>
<gene>
    <name evidence="3" type="ORF">GCM10010468_15280</name>
</gene>
<dbReference type="Pfam" id="PF10745">
    <property type="entry name" value="DUF2530"/>
    <property type="match status" value="1"/>
</dbReference>
<evidence type="ECO:0000313" key="4">
    <source>
        <dbReference type="Proteomes" id="UP001501237"/>
    </source>
</evidence>
<feature type="compositionally biased region" description="Low complexity" evidence="1">
    <location>
        <begin position="85"/>
        <end position="111"/>
    </location>
</feature>
<keyword evidence="2" id="KW-0812">Transmembrane</keyword>
<evidence type="ECO:0000313" key="3">
    <source>
        <dbReference type="EMBL" id="GAA3201867.1"/>
    </source>
</evidence>
<proteinExistence type="predicted"/>
<dbReference type="Proteomes" id="UP001501237">
    <property type="component" value="Unassembled WGS sequence"/>
</dbReference>
<organism evidence="3 4">
    <name type="scientific">Actinocorallia longicatena</name>
    <dbReference type="NCBI Taxonomy" id="111803"/>
    <lineage>
        <taxon>Bacteria</taxon>
        <taxon>Bacillati</taxon>
        <taxon>Actinomycetota</taxon>
        <taxon>Actinomycetes</taxon>
        <taxon>Streptosporangiales</taxon>
        <taxon>Thermomonosporaceae</taxon>
        <taxon>Actinocorallia</taxon>
    </lineage>
</organism>